<sequence length="237" mass="24590">MRVVLGSASPARLRVLRAAGLRPRVLVSDVDEDALLEELVTAPPHQVVVRLAQAKADAVVAALLAEERPDAPTDETRPDESSAVDTVVLTCDSMLLIDGVLAGKPHTAAVAAERWRSMRGRQGELLTGHCVAVLSGGEVTASAHADAGTMIRFADIDDATIDSYVATGEPLSVAGGFTLDGLGGWFIDGIDGDPSSVLGIGLPTVRALLRRVGIDVTRLWSDTATSNISAGSADAPH</sequence>
<name>M0QQQ3_9ACTN</name>
<dbReference type="Gene3D" id="3.90.950.10">
    <property type="match status" value="1"/>
</dbReference>
<comment type="subcellular location">
    <subcellularLocation>
        <location evidence="3">Cytoplasm</location>
    </subcellularLocation>
</comment>
<dbReference type="GO" id="GO:0047429">
    <property type="term" value="F:nucleoside triphosphate diphosphatase activity"/>
    <property type="evidence" value="ECO:0007669"/>
    <property type="project" value="UniProtKB-EC"/>
</dbReference>
<evidence type="ECO:0000313" key="5">
    <source>
        <dbReference type="Proteomes" id="UP000011666"/>
    </source>
</evidence>
<keyword evidence="3" id="KW-0963">Cytoplasm</keyword>
<comment type="catalytic activity">
    <reaction evidence="3">
        <text>a ribonucleoside 5'-triphosphate + H2O = a ribonucleoside 5'-phosphate + diphosphate + H(+)</text>
        <dbReference type="Rhea" id="RHEA:23996"/>
        <dbReference type="ChEBI" id="CHEBI:15377"/>
        <dbReference type="ChEBI" id="CHEBI:15378"/>
        <dbReference type="ChEBI" id="CHEBI:33019"/>
        <dbReference type="ChEBI" id="CHEBI:58043"/>
        <dbReference type="ChEBI" id="CHEBI:61557"/>
        <dbReference type="EC" id="3.6.1.9"/>
    </reaction>
</comment>
<comment type="cofactor">
    <cofactor evidence="1 3">
        <name>a divalent metal cation</name>
        <dbReference type="ChEBI" id="CHEBI:60240"/>
    </cofactor>
</comment>
<keyword evidence="5" id="KW-1185">Reference proteome</keyword>
<dbReference type="STRING" id="1223545.GS4_28_00150"/>
<dbReference type="GO" id="GO:0005737">
    <property type="term" value="C:cytoplasm"/>
    <property type="evidence" value="ECO:0007669"/>
    <property type="project" value="UniProtKB-SubCell"/>
</dbReference>
<feature type="active site" description="Proton acceptor" evidence="3">
    <location>
        <position position="92"/>
    </location>
</feature>
<dbReference type="EC" id="3.6.1.9" evidence="3"/>
<comment type="caution">
    <text evidence="4">The sequence shown here is derived from an EMBL/GenBank/DDBJ whole genome shotgun (WGS) entry which is preliminary data.</text>
</comment>
<dbReference type="InterPro" id="IPR003697">
    <property type="entry name" value="Maf-like"/>
</dbReference>
<dbReference type="PANTHER" id="PTHR43213">
    <property type="entry name" value="BIFUNCTIONAL DTTP/UTP PYROPHOSPHATASE/METHYLTRANSFERASE PROTEIN-RELATED"/>
    <property type="match status" value="1"/>
</dbReference>
<keyword evidence="2 3" id="KW-0378">Hydrolase</keyword>
<comment type="function">
    <text evidence="3">Nucleoside triphosphate pyrophosphatase. May have a dual role in cell division arrest and in preventing the incorporation of modified nucleotides into cellular nucleic acids.</text>
</comment>
<dbReference type="GO" id="GO:0009117">
    <property type="term" value="P:nucleotide metabolic process"/>
    <property type="evidence" value="ECO:0007669"/>
    <property type="project" value="UniProtKB-KW"/>
</dbReference>
<proteinExistence type="inferred from homology"/>
<dbReference type="PANTHER" id="PTHR43213:SF5">
    <property type="entry name" value="BIFUNCTIONAL DTTP_UTP PYROPHOSPHATASE_METHYLTRANSFERASE PROTEIN-RELATED"/>
    <property type="match status" value="1"/>
</dbReference>
<reference evidence="4 5" key="1">
    <citation type="submission" date="2013-01" db="EMBL/GenBank/DDBJ databases">
        <title>Whole genome shotgun sequence of Gordonia soli NBRC 108243.</title>
        <authorList>
            <person name="Isaki-Nakamura S."/>
            <person name="Hosoyama A."/>
            <person name="Tsuchikane K."/>
            <person name="Ando Y."/>
            <person name="Baba S."/>
            <person name="Ohji S."/>
            <person name="Hamada M."/>
            <person name="Tamura T."/>
            <person name="Yamazoe A."/>
            <person name="Yamazaki S."/>
            <person name="Fujita N."/>
        </authorList>
    </citation>
    <scope>NUCLEOTIDE SEQUENCE [LARGE SCALE GENOMIC DNA]</scope>
    <source>
        <strain evidence="4 5">NBRC 108243</strain>
    </source>
</reference>
<dbReference type="InterPro" id="IPR029001">
    <property type="entry name" value="ITPase-like_fam"/>
</dbReference>
<organism evidence="4 5">
    <name type="scientific">Gordonia soli NBRC 108243</name>
    <dbReference type="NCBI Taxonomy" id="1223545"/>
    <lineage>
        <taxon>Bacteria</taxon>
        <taxon>Bacillati</taxon>
        <taxon>Actinomycetota</taxon>
        <taxon>Actinomycetes</taxon>
        <taxon>Mycobacteriales</taxon>
        <taxon>Gordoniaceae</taxon>
        <taxon>Gordonia</taxon>
    </lineage>
</organism>
<evidence type="ECO:0000313" key="4">
    <source>
        <dbReference type="EMBL" id="GAC69767.1"/>
    </source>
</evidence>
<dbReference type="CDD" id="cd00555">
    <property type="entry name" value="Maf"/>
    <property type="match status" value="1"/>
</dbReference>
<dbReference type="EMBL" id="BANX01000028">
    <property type="protein sequence ID" value="GAC69767.1"/>
    <property type="molecule type" value="Genomic_DNA"/>
</dbReference>
<protein>
    <recommendedName>
        <fullName evidence="3">Nucleoside triphosphate pyrophosphatase</fullName>
        <ecNumber evidence="3">3.6.1.9</ecNumber>
    </recommendedName>
    <alternativeName>
        <fullName evidence="3">Nucleotide pyrophosphatase</fullName>
        <shortName evidence="3">Nucleotide PPase</shortName>
    </alternativeName>
</protein>
<dbReference type="AlphaFoldDB" id="M0QQQ3"/>
<evidence type="ECO:0000256" key="2">
    <source>
        <dbReference type="ARBA" id="ARBA00022801"/>
    </source>
</evidence>
<comment type="catalytic activity">
    <reaction evidence="3">
        <text>a 2'-deoxyribonucleoside 5'-triphosphate + H2O = a 2'-deoxyribonucleoside 5'-phosphate + diphosphate + H(+)</text>
        <dbReference type="Rhea" id="RHEA:44644"/>
        <dbReference type="ChEBI" id="CHEBI:15377"/>
        <dbReference type="ChEBI" id="CHEBI:15378"/>
        <dbReference type="ChEBI" id="CHEBI:33019"/>
        <dbReference type="ChEBI" id="CHEBI:61560"/>
        <dbReference type="ChEBI" id="CHEBI:65317"/>
        <dbReference type="EC" id="3.6.1.9"/>
    </reaction>
</comment>
<keyword evidence="3" id="KW-0546">Nucleotide metabolism</keyword>
<dbReference type="SUPFAM" id="SSF52972">
    <property type="entry name" value="ITPase-like"/>
    <property type="match status" value="1"/>
</dbReference>
<dbReference type="HAMAP" id="MF_00528">
    <property type="entry name" value="Maf"/>
    <property type="match status" value="1"/>
</dbReference>
<dbReference type="PIRSF" id="PIRSF006305">
    <property type="entry name" value="Maf"/>
    <property type="match status" value="1"/>
</dbReference>
<gene>
    <name evidence="4" type="ORF">GS4_28_00150</name>
</gene>
<comment type="caution">
    <text evidence="3">Lacks conserved residue(s) required for the propagation of feature annotation.</text>
</comment>
<evidence type="ECO:0000256" key="3">
    <source>
        <dbReference type="HAMAP-Rule" id="MF_00528"/>
    </source>
</evidence>
<evidence type="ECO:0000256" key="1">
    <source>
        <dbReference type="ARBA" id="ARBA00001968"/>
    </source>
</evidence>
<dbReference type="NCBIfam" id="TIGR00172">
    <property type="entry name" value="maf"/>
    <property type="match status" value="1"/>
</dbReference>
<dbReference type="Pfam" id="PF02545">
    <property type="entry name" value="Maf"/>
    <property type="match status" value="1"/>
</dbReference>
<comment type="similarity">
    <text evidence="3">Belongs to the Maf family.</text>
</comment>
<dbReference type="Proteomes" id="UP000011666">
    <property type="component" value="Unassembled WGS sequence"/>
</dbReference>
<dbReference type="eggNOG" id="COG0424">
    <property type="taxonomic scope" value="Bacteria"/>
</dbReference>
<accession>M0QQQ3</accession>